<accession>A0AA39Q763</accession>
<reference evidence="2" key="1">
    <citation type="submission" date="2023-06" db="EMBL/GenBank/DDBJ databases">
        <authorList>
            <consortium name="Lawrence Berkeley National Laboratory"/>
            <person name="Ahrendt S."/>
            <person name="Sahu N."/>
            <person name="Indic B."/>
            <person name="Wong-Bajracharya J."/>
            <person name="Merenyi Z."/>
            <person name="Ke H.-M."/>
            <person name="Monk M."/>
            <person name="Kocsube S."/>
            <person name="Drula E."/>
            <person name="Lipzen A."/>
            <person name="Balint B."/>
            <person name="Henrissat B."/>
            <person name="Andreopoulos B."/>
            <person name="Martin F.M."/>
            <person name="Harder C.B."/>
            <person name="Rigling D."/>
            <person name="Ford K.L."/>
            <person name="Foster G.D."/>
            <person name="Pangilinan J."/>
            <person name="Papanicolaou A."/>
            <person name="Barry K."/>
            <person name="LaButti K."/>
            <person name="Viragh M."/>
            <person name="Koriabine M."/>
            <person name="Yan M."/>
            <person name="Riley R."/>
            <person name="Champramary S."/>
            <person name="Plett K.L."/>
            <person name="Tsai I.J."/>
            <person name="Slot J."/>
            <person name="Sipos G."/>
            <person name="Plett J."/>
            <person name="Nagy L.G."/>
            <person name="Grigoriev I.V."/>
        </authorList>
    </citation>
    <scope>NUCLEOTIDE SEQUENCE</scope>
    <source>
        <strain evidence="2">HWK02</strain>
    </source>
</reference>
<dbReference type="Proteomes" id="UP001175228">
    <property type="component" value="Unassembled WGS sequence"/>
</dbReference>
<comment type="caution">
    <text evidence="2">The sequence shown here is derived from an EMBL/GenBank/DDBJ whole genome shotgun (WGS) entry which is preliminary data.</text>
</comment>
<dbReference type="Gene3D" id="1.20.1250.20">
    <property type="entry name" value="MFS general substrate transporter like domains"/>
    <property type="match status" value="1"/>
</dbReference>
<feature type="transmembrane region" description="Helical" evidence="1">
    <location>
        <begin position="169"/>
        <end position="187"/>
    </location>
</feature>
<evidence type="ECO:0000256" key="1">
    <source>
        <dbReference type="SAM" id="Phobius"/>
    </source>
</evidence>
<dbReference type="SUPFAM" id="SSF103473">
    <property type="entry name" value="MFS general substrate transporter"/>
    <property type="match status" value="1"/>
</dbReference>
<feature type="transmembrane region" description="Helical" evidence="1">
    <location>
        <begin position="133"/>
        <end position="157"/>
    </location>
</feature>
<organism evidence="2 3">
    <name type="scientific">Armillaria luteobubalina</name>
    <dbReference type="NCBI Taxonomy" id="153913"/>
    <lineage>
        <taxon>Eukaryota</taxon>
        <taxon>Fungi</taxon>
        <taxon>Dikarya</taxon>
        <taxon>Basidiomycota</taxon>
        <taxon>Agaricomycotina</taxon>
        <taxon>Agaricomycetes</taxon>
        <taxon>Agaricomycetidae</taxon>
        <taxon>Agaricales</taxon>
        <taxon>Marasmiineae</taxon>
        <taxon>Physalacriaceae</taxon>
        <taxon>Armillaria</taxon>
    </lineage>
</organism>
<dbReference type="InterPro" id="IPR036259">
    <property type="entry name" value="MFS_trans_sf"/>
</dbReference>
<dbReference type="AlphaFoldDB" id="A0AA39Q763"/>
<feature type="transmembrane region" description="Helical" evidence="1">
    <location>
        <begin position="61"/>
        <end position="83"/>
    </location>
</feature>
<sequence length="216" mass="23943">MTEPTADLTQVISEKTPLLRNRVVSHTVHAGSIAPLLPVILLFSTQWGIHEFYIPFYIKNVWYTPSIGGVGIGDLMTIFRIWFTLVSIGWWGRLGEVWGRKPTLLLVCSFFLVLDVCLIRIDRTKSANAPTLLALSVLHGLFGGHALLYGTLHAYVVDCTSLSSRFGRFSALSAFAYVTAVMVIQLCDFDTWGGQISPENSYPFMMSALVLAVNLL</sequence>
<keyword evidence="3" id="KW-1185">Reference proteome</keyword>
<feature type="transmembrane region" description="Helical" evidence="1">
    <location>
        <begin position="103"/>
        <end position="121"/>
    </location>
</feature>
<feature type="transmembrane region" description="Helical" evidence="1">
    <location>
        <begin position="28"/>
        <end position="49"/>
    </location>
</feature>
<name>A0AA39Q763_9AGAR</name>
<keyword evidence="1" id="KW-1133">Transmembrane helix</keyword>
<dbReference type="EMBL" id="JAUEPU010000013">
    <property type="protein sequence ID" value="KAK0497266.1"/>
    <property type="molecule type" value="Genomic_DNA"/>
</dbReference>
<protein>
    <recommendedName>
        <fullName evidence="4">MFS general substrate transporter</fullName>
    </recommendedName>
</protein>
<evidence type="ECO:0008006" key="4">
    <source>
        <dbReference type="Google" id="ProtNLM"/>
    </source>
</evidence>
<evidence type="ECO:0000313" key="3">
    <source>
        <dbReference type="Proteomes" id="UP001175228"/>
    </source>
</evidence>
<evidence type="ECO:0000313" key="2">
    <source>
        <dbReference type="EMBL" id="KAK0497266.1"/>
    </source>
</evidence>
<gene>
    <name evidence="2" type="ORF">EDD18DRAFT_1352123</name>
</gene>
<keyword evidence="1" id="KW-0812">Transmembrane</keyword>
<proteinExistence type="predicted"/>
<keyword evidence="1" id="KW-0472">Membrane</keyword>